<accession>A0A444VM50</accession>
<keyword evidence="2" id="KW-1185">Reference proteome</keyword>
<protein>
    <submittedName>
        <fullName evidence="1">Uncharacterized protein</fullName>
    </submittedName>
</protein>
<dbReference type="EMBL" id="JJMP01000004">
    <property type="protein sequence ID" value="RYC51780.1"/>
    <property type="molecule type" value="Genomic_DNA"/>
</dbReference>
<comment type="caution">
    <text evidence="1">The sequence shown here is derived from an EMBL/GenBank/DDBJ whole genome shotgun (WGS) entry which is preliminary data.</text>
</comment>
<dbReference type="AlphaFoldDB" id="A0A444VM50"/>
<gene>
    <name evidence="1" type="ORF">DN53_13215</name>
</gene>
<evidence type="ECO:0000313" key="1">
    <source>
        <dbReference type="EMBL" id="RYC51780.1"/>
    </source>
</evidence>
<evidence type="ECO:0000313" key="2">
    <source>
        <dbReference type="Proteomes" id="UP000290261"/>
    </source>
</evidence>
<proteinExistence type="predicted"/>
<sequence length="115" mass="12935">MAGFHGHIKMHDNIGSSFLSKKKEGLTYALKDGLIVKLAQLPLFFIGLSFGKEKNPRKDSNGNERLIAYSNINYLKTFNPISIYGRLTNVMNANQHNIMLRSSGIVTVYSLIELF</sequence>
<dbReference type="Proteomes" id="UP000290261">
    <property type="component" value="Unassembled WGS sequence"/>
</dbReference>
<reference evidence="1 2" key="1">
    <citation type="submission" date="2014-04" db="EMBL/GenBank/DDBJ databases">
        <title>Whole genome of Muricauda olearia.</title>
        <authorList>
            <person name="Zhang X.-H."/>
            <person name="Tang K."/>
        </authorList>
    </citation>
    <scope>NUCLEOTIDE SEQUENCE [LARGE SCALE GENOMIC DNA]</scope>
    <source>
        <strain evidence="1 2">Th120</strain>
    </source>
</reference>
<organism evidence="1 2">
    <name type="scientific">Flagellimonas olearia</name>
    <dbReference type="NCBI Taxonomy" id="552546"/>
    <lineage>
        <taxon>Bacteria</taxon>
        <taxon>Pseudomonadati</taxon>
        <taxon>Bacteroidota</taxon>
        <taxon>Flavobacteriia</taxon>
        <taxon>Flavobacteriales</taxon>
        <taxon>Flavobacteriaceae</taxon>
        <taxon>Flagellimonas</taxon>
    </lineage>
</organism>
<name>A0A444VM50_9FLAO</name>